<evidence type="ECO:0000313" key="2">
    <source>
        <dbReference type="EMBL" id="MBU3077371.1"/>
    </source>
</evidence>
<comment type="caution">
    <text evidence="2">The sequence shown here is derived from an EMBL/GenBank/DDBJ whole genome shotgun (WGS) entry which is preliminary data.</text>
</comment>
<dbReference type="InterPro" id="IPR013022">
    <property type="entry name" value="Xyl_isomerase-like_TIM-brl"/>
</dbReference>
<proteinExistence type="predicted"/>
<dbReference type="PROSITE" id="PS51318">
    <property type="entry name" value="TAT"/>
    <property type="match status" value="1"/>
</dbReference>
<sequence>MIATRRTFLSASLGLASLAGLGPLVGRASAAKVDRIGLQLYTVRQIFQSDPVGTLEKVRKAGYTQVEFGGGGFDAMDPAMLRKAMDRFGLTAPSLHVAYDLLLNDFDKALAMIRTLGAETAVLPHLGEPFRNAPAWTEAVANFNRFAEKLKKAGIGFAYHNHDFEFLVKPDGVSLWDRLVKDRDAALVRFELDLYWAIKAGQDPKAMIRTLGGQIYSYHVKDMTPDGRMAAVGTGTIDFASIFKLDSVAGVQRYYVENDQAPAPYIPDITTSFRNLRTLLASG</sequence>
<dbReference type="Proteomes" id="UP000776276">
    <property type="component" value="Unassembled WGS sequence"/>
</dbReference>
<keyword evidence="2" id="KW-0413">Isomerase</keyword>
<evidence type="ECO:0000259" key="1">
    <source>
        <dbReference type="Pfam" id="PF01261"/>
    </source>
</evidence>
<organism evidence="2 3">
    <name type="scientific">Sphingomonas quercus</name>
    <dbReference type="NCBI Taxonomy" id="2842451"/>
    <lineage>
        <taxon>Bacteria</taxon>
        <taxon>Pseudomonadati</taxon>
        <taxon>Pseudomonadota</taxon>
        <taxon>Alphaproteobacteria</taxon>
        <taxon>Sphingomonadales</taxon>
        <taxon>Sphingomonadaceae</taxon>
        <taxon>Sphingomonas</taxon>
    </lineage>
</organism>
<name>A0ABS6BGE7_9SPHN</name>
<reference evidence="2 3" key="1">
    <citation type="submission" date="2021-06" db="EMBL/GenBank/DDBJ databases">
        <title>Sphingomonas sp. XMGL2, whole genome shotgun sequencing project.</title>
        <authorList>
            <person name="Zhao G."/>
            <person name="Shen L."/>
        </authorList>
    </citation>
    <scope>NUCLEOTIDE SEQUENCE [LARGE SCALE GENOMIC DNA]</scope>
    <source>
        <strain evidence="2 3">XMGL2</strain>
    </source>
</reference>
<evidence type="ECO:0000313" key="3">
    <source>
        <dbReference type="Proteomes" id="UP000776276"/>
    </source>
</evidence>
<gene>
    <name evidence="2" type="ORF">KOF26_05770</name>
</gene>
<dbReference type="EMBL" id="JAHKRT010000002">
    <property type="protein sequence ID" value="MBU3077371.1"/>
    <property type="molecule type" value="Genomic_DNA"/>
</dbReference>
<dbReference type="InterPro" id="IPR050312">
    <property type="entry name" value="IolE/XylAMocC-like"/>
</dbReference>
<dbReference type="GO" id="GO:0016853">
    <property type="term" value="F:isomerase activity"/>
    <property type="evidence" value="ECO:0007669"/>
    <property type="project" value="UniProtKB-KW"/>
</dbReference>
<keyword evidence="3" id="KW-1185">Reference proteome</keyword>
<protein>
    <submittedName>
        <fullName evidence="2">Sugar phosphate isomerase/epimerase</fullName>
    </submittedName>
</protein>
<dbReference type="InterPro" id="IPR006311">
    <property type="entry name" value="TAT_signal"/>
</dbReference>
<dbReference type="Pfam" id="PF01261">
    <property type="entry name" value="AP_endonuc_2"/>
    <property type="match status" value="1"/>
</dbReference>
<dbReference type="PANTHER" id="PTHR12110">
    <property type="entry name" value="HYDROXYPYRUVATE ISOMERASE"/>
    <property type="match status" value="1"/>
</dbReference>
<dbReference type="RefSeq" id="WP_216321466.1">
    <property type="nucleotide sequence ID" value="NZ_JAHKRT010000002.1"/>
</dbReference>
<accession>A0ABS6BGE7</accession>
<dbReference type="PANTHER" id="PTHR12110:SF41">
    <property type="entry name" value="INOSOSE DEHYDRATASE"/>
    <property type="match status" value="1"/>
</dbReference>
<feature type="domain" description="Xylose isomerase-like TIM barrel" evidence="1">
    <location>
        <begin position="55"/>
        <end position="244"/>
    </location>
</feature>